<reference evidence="3" key="2">
    <citation type="submission" date="2009-11" db="EMBL/GenBank/DDBJ databases">
        <title>The Genome Sequence of Allomyces macrogynus strain ATCC 38327.</title>
        <authorList>
            <consortium name="The Broad Institute Genome Sequencing Platform"/>
            <person name="Russ C."/>
            <person name="Cuomo C."/>
            <person name="Shea T."/>
            <person name="Young S.K."/>
            <person name="Zeng Q."/>
            <person name="Koehrsen M."/>
            <person name="Haas B."/>
            <person name="Borodovsky M."/>
            <person name="Guigo R."/>
            <person name="Alvarado L."/>
            <person name="Berlin A."/>
            <person name="Borenstein D."/>
            <person name="Chen Z."/>
            <person name="Engels R."/>
            <person name="Freedman E."/>
            <person name="Gellesch M."/>
            <person name="Goldberg J."/>
            <person name="Griggs A."/>
            <person name="Gujja S."/>
            <person name="Heiman D."/>
            <person name="Hepburn T."/>
            <person name="Howarth C."/>
            <person name="Jen D."/>
            <person name="Larson L."/>
            <person name="Lewis B."/>
            <person name="Mehta T."/>
            <person name="Park D."/>
            <person name="Pearson M."/>
            <person name="Roberts A."/>
            <person name="Saif S."/>
            <person name="Shenoy N."/>
            <person name="Sisk P."/>
            <person name="Stolte C."/>
            <person name="Sykes S."/>
            <person name="Walk T."/>
            <person name="White J."/>
            <person name="Yandava C."/>
            <person name="Burger G."/>
            <person name="Gray M.W."/>
            <person name="Holland P.W.H."/>
            <person name="King N."/>
            <person name="Lang F.B.F."/>
            <person name="Roger A.J."/>
            <person name="Ruiz-Trillo I."/>
            <person name="Lander E."/>
            <person name="Nusbaum C."/>
        </authorList>
    </citation>
    <scope>NUCLEOTIDE SEQUENCE [LARGE SCALE GENOMIC DNA]</scope>
    <source>
        <strain evidence="3">ATCC 38327</strain>
    </source>
</reference>
<name>A0A0L0SKV9_ALLM3</name>
<sequence>MLPQLTRPARRPNAEYQPSGTKPLYSPRTVPRASTTPVAAATTASSLSPAWLSPTQASSTTRSAVTIADHLQWDFVRHDPDLTAALALFRRVLADRAAALPLGSPHIAPVQVPPLATKTAVPWSATSLVRVARQLAHRLLKAETEPSQEGDSDDTWEPTWTAPSRVWSPTPPNVQVDSGTWTDVVRLYQEAVQVAHREAGRASSARAHPAHDTPLHTLTHHDHNLILSALHRVGSEHSAPPTVWPGLGRDGAPYRAATAVTWYRRMQMHRIRLAAGTDAAAIVIYHLTTAHNNAPHVRDLLARLAAAGISDSPLDGAVAAAQLERAVHAYAIAIRAHIDHAARGKAHALYFDSIRAGLRVPADVPLALLAAHLAANDVDAAVHLFITSHDHVPGFPAAFTQNGGPDPSRLAAATLPARRAHRTPAAGGSSGGADVTLVSPWHVMCHAALDTEHVDLVRLMARTLSAALDATPERGDEGFSLPEVSLVTLARALDMLGRRGLVEDAARLVECAVALQSRMASHGLVVGEEEQRAWVRYAVDAFGRGVERMGGAHARRQMVAELEERVRVGRGGKGRE</sequence>
<reference evidence="2 3" key="1">
    <citation type="submission" date="2009-11" db="EMBL/GenBank/DDBJ databases">
        <title>Annotation of Allomyces macrogynus ATCC 38327.</title>
        <authorList>
            <consortium name="The Broad Institute Genome Sequencing Platform"/>
            <person name="Russ C."/>
            <person name="Cuomo C."/>
            <person name="Burger G."/>
            <person name="Gray M.W."/>
            <person name="Holland P.W.H."/>
            <person name="King N."/>
            <person name="Lang F.B.F."/>
            <person name="Roger A.J."/>
            <person name="Ruiz-Trillo I."/>
            <person name="Young S.K."/>
            <person name="Zeng Q."/>
            <person name="Gargeya S."/>
            <person name="Fitzgerald M."/>
            <person name="Haas B."/>
            <person name="Abouelleil A."/>
            <person name="Alvarado L."/>
            <person name="Arachchi H.M."/>
            <person name="Berlin A."/>
            <person name="Chapman S.B."/>
            <person name="Gearin G."/>
            <person name="Goldberg J."/>
            <person name="Griggs A."/>
            <person name="Gujja S."/>
            <person name="Hansen M."/>
            <person name="Heiman D."/>
            <person name="Howarth C."/>
            <person name="Larimer J."/>
            <person name="Lui A."/>
            <person name="MacDonald P.J.P."/>
            <person name="McCowen C."/>
            <person name="Montmayeur A."/>
            <person name="Murphy C."/>
            <person name="Neiman D."/>
            <person name="Pearson M."/>
            <person name="Priest M."/>
            <person name="Roberts A."/>
            <person name="Saif S."/>
            <person name="Shea T."/>
            <person name="Sisk P."/>
            <person name="Stolte C."/>
            <person name="Sykes S."/>
            <person name="Wortman J."/>
            <person name="Nusbaum C."/>
            <person name="Birren B."/>
        </authorList>
    </citation>
    <scope>NUCLEOTIDE SEQUENCE [LARGE SCALE GENOMIC DNA]</scope>
    <source>
        <strain evidence="2 3">ATCC 38327</strain>
    </source>
</reference>
<organism evidence="2 3">
    <name type="scientific">Allomyces macrogynus (strain ATCC 38327)</name>
    <name type="common">Allomyces javanicus var. macrogynus</name>
    <dbReference type="NCBI Taxonomy" id="578462"/>
    <lineage>
        <taxon>Eukaryota</taxon>
        <taxon>Fungi</taxon>
        <taxon>Fungi incertae sedis</taxon>
        <taxon>Blastocladiomycota</taxon>
        <taxon>Blastocladiomycetes</taxon>
        <taxon>Blastocladiales</taxon>
        <taxon>Blastocladiaceae</taxon>
        <taxon>Allomyces</taxon>
    </lineage>
</organism>
<protein>
    <submittedName>
        <fullName evidence="2">Uncharacterized protein</fullName>
    </submittedName>
</protein>
<dbReference type="Proteomes" id="UP000054350">
    <property type="component" value="Unassembled WGS sequence"/>
</dbReference>
<feature type="compositionally biased region" description="Low complexity" evidence="1">
    <location>
        <begin position="29"/>
        <end position="38"/>
    </location>
</feature>
<dbReference type="AlphaFoldDB" id="A0A0L0SKV9"/>
<evidence type="ECO:0000313" key="3">
    <source>
        <dbReference type="Proteomes" id="UP000054350"/>
    </source>
</evidence>
<evidence type="ECO:0000313" key="2">
    <source>
        <dbReference type="EMBL" id="KNE63162.1"/>
    </source>
</evidence>
<dbReference type="EMBL" id="GG745341">
    <property type="protein sequence ID" value="KNE63162.1"/>
    <property type="molecule type" value="Genomic_DNA"/>
</dbReference>
<gene>
    <name evidence="2" type="ORF">AMAG_08320</name>
</gene>
<accession>A0A0L0SKV9</accession>
<keyword evidence="3" id="KW-1185">Reference proteome</keyword>
<evidence type="ECO:0000256" key="1">
    <source>
        <dbReference type="SAM" id="MobiDB-lite"/>
    </source>
</evidence>
<proteinExistence type="predicted"/>
<feature type="region of interest" description="Disordered" evidence="1">
    <location>
        <begin position="141"/>
        <end position="175"/>
    </location>
</feature>
<feature type="region of interest" description="Disordered" evidence="1">
    <location>
        <begin position="1"/>
        <end position="38"/>
    </location>
</feature>
<feature type="compositionally biased region" description="Acidic residues" evidence="1">
    <location>
        <begin position="146"/>
        <end position="156"/>
    </location>
</feature>
<dbReference type="VEuPathDB" id="FungiDB:AMAG_08320"/>